<keyword evidence="1" id="KW-0496">Mitochondrion</keyword>
<reference evidence="1" key="1">
    <citation type="submission" date="2019-03" db="EMBL/GenBank/DDBJ databases">
        <title>Largest Complete Mitochondrial Genome of a Gymnosperm, Sitka Spruce (Picea sitchensis), Indicates Complex Physical Structure.</title>
        <authorList>
            <person name="Jackman S.D."/>
            <person name="Coombe L."/>
            <person name="Warren R."/>
            <person name="Kirk H."/>
            <person name="Trinh E."/>
            <person name="McLeod T."/>
            <person name="Pleasance S."/>
            <person name="Pandoh P."/>
            <person name="Zhao Y."/>
            <person name="Coope R."/>
            <person name="Bousquet J."/>
            <person name="Bohlmann J.C."/>
            <person name="Jones S.J.M."/>
            <person name="Birol I."/>
        </authorList>
    </citation>
    <scope>NUCLEOTIDE SEQUENCE</scope>
    <source>
        <strain evidence="1">Q903</strain>
    </source>
</reference>
<dbReference type="EMBL" id="MK697702">
    <property type="protein sequence ID" value="QHR91614.1"/>
    <property type="molecule type" value="Genomic_DNA"/>
</dbReference>
<dbReference type="AlphaFoldDB" id="A0A6B9XR65"/>
<protein>
    <submittedName>
        <fullName evidence="1">Uncharacterized protein</fullName>
    </submittedName>
</protein>
<organism evidence="1">
    <name type="scientific">Picea sitchensis</name>
    <name type="common">Sitka spruce</name>
    <name type="synonym">Pinus sitchensis</name>
    <dbReference type="NCBI Taxonomy" id="3332"/>
    <lineage>
        <taxon>Eukaryota</taxon>
        <taxon>Viridiplantae</taxon>
        <taxon>Streptophyta</taxon>
        <taxon>Embryophyta</taxon>
        <taxon>Tracheophyta</taxon>
        <taxon>Spermatophyta</taxon>
        <taxon>Pinopsida</taxon>
        <taxon>Pinidae</taxon>
        <taxon>Conifers I</taxon>
        <taxon>Pinales</taxon>
        <taxon>Pinaceae</taxon>
        <taxon>Picea</taxon>
    </lineage>
</organism>
<name>A0A6B9XR65_PICSI</name>
<evidence type="ECO:0000313" key="1">
    <source>
        <dbReference type="EMBL" id="QHR91614.1"/>
    </source>
</evidence>
<geneLocation type="mitochondrion" evidence="1"/>
<proteinExistence type="predicted"/>
<accession>A0A6B9XR65</accession>
<gene>
    <name evidence="1" type="primary">orf05681</name>
    <name evidence="1" type="ORF">Q903MT_gene5649</name>
</gene>
<sequence>MRQHNLPSLISTSSERRTHWMIVPRSGTHWIVIESCHTIVHLCLLALLLKIGSC</sequence>